<dbReference type="Gene3D" id="2.30.330.10">
    <property type="entry name" value="SpoA-like"/>
    <property type="match status" value="1"/>
</dbReference>
<keyword evidence="7" id="KW-0472">Membrane</keyword>
<protein>
    <recommendedName>
        <fullName evidence="3">Flagellar motor switch protein FliN</fullName>
    </recommendedName>
</protein>
<dbReference type="PRINTS" id="PR00956">
    <property type="entry name" value="FLGMOTORFLIN"/>
</dbReference>
<evidence type="ECO:0000256" key="7">
    <source>
        <dbReference type="ARBA" id="ARBA00023136"/>
    </source>
</evidence>
<comment type="subcellular location">
    <subcellularLocation>
        <location evidence="1">Cell membrane</location>
        <topology evidence="1">Peripheral membrane protein</topology>
        <orientation evidence="1">Cytoplasmic side</orientation>
    </subcellularLocation>
</comment>
<dbReference type="PANTHER" id="PTHR43484">
    <property type="match status" value="1"/>
</dbReference>
<sequence>MMSDGALSQDEIEALLKGADEAFGGDTAPKASNNGGGNVDKQLFNEAAKMIAENQAFSLSSISTKTVSITNITTTVGDVNNLHQMLSGKMIEAKVGYTGSITGNVYYFMGENEALIVASLMMGQKEAALNDMVSQVLKEAFSQMVGVSDSALSSRFGGTFTNSPIETSILEDAFSINIPGPLAIVSGSLSIEGEVENAPYVFALELPLLQSLIGSASNNAAAPSAGGNTSNAGASANNSMSGLVDNQAFDSGPQLGVQHAEFNSLMPASDVQGTGNIGLLMDVTMNMTVELGRATMTIRDILGLGEGSIIELQKLAGEPVDLLVNGKLIAKGEVVVIDENFGVRVTDIINPMDRLTNKPR</sequence>
<dbReference type="GO" id="GO:0005886">
    <property type="term" value="C:plasma membrane"/>
    <property type="evidence" value="ECO:0007669"/>
    <property type="project" value="UniProtKB-SubCell"/>
</dbReference>
<keyword evidence="6" id="KW-0283">Flagellar rotation</keyword>
<organism evidence="10 11">
    <name type="scientific">Brachyspira suanatina</name>
    <dbReference type="NCBI Taxonomy" id="381802"/>
    <lineage>
        <taxon>Bacteria</taxon>
        <taxon>Pseudomonadati</taxon>
        <taxon>Spirochaetota</taxon>
        <taxon>Spirochaetia</taxon>
        <taxon>Brachyspirales</taxon>
        <taxon>Brachyspiraceae</taxon>
        <taxon>Brachyspira</taxon>
    </lineage>
</organism>
<dbReference type="InterPro" id="IPR001172">
    <property type="entry name" value="FliN_T3SS_HrcQb"/>
</dbReference>
<keyword evidence="10" id="KW-0966">Cell projection</keyword>
<dbReference type="SUPFAM" id="SSF103039">
    <property type="entry name" value="CheC-like"/>
    <property type="match status" value="1"/>
</dbReference>
<evidence type="ECO:0000259" key="9">
    <source>
        <dbReference type="Pfam" id="PF01052"/>
    </source>
</evidence>
<evidence type="ECO:0000313" key="10">
    <source>
        <dbReference type="EMBL" id="CRF34671.1"/>
    </source>
</evidence>
<evidence type="ECO:0000256" key="8">
    <source>
        <dbReference type="ARBA" id="ARBA00025044"/>
    </source>
</evidence>
<dbReference type="GO" id="GO:0009425">
    <property type="term" value="C:bacterial-type flagellum basal body"/>
    <property type="evidence" value="ECO:0007669"/>
    <property type="project" value="InterPro"/>
</dbReference>
<evidence type="ECO:0000256" key="3">
    <source>
        <dbReference type="ARBA" id="ARBA00021897"/>
    </source>
</evidence>
<dbReference type="Proteomes" id="UP000043763">
    <property type="component" value="Unassembled WGS sequence"/>
</dbReference>
<dbReference type="Pfam" id="PF01052">
    <property type="entry name" value="FliMN_C"/>
    <property type="match status" value="1"/>
</dbReference>
<dbReference type="PANTHER" id="PTHR43484:SF1">
    <property type="entry name" value="FLAGELLAR MOTOR SWITCH PROTEIN FLIN"/>
    <property type="match status" value="1"/>
</dbReference>
<dbReference type="InterPro" id="IPR051469">
    <property type="entry name" value="FliN/MopA/SpaO"/>
</dbReference>
<dbReference type="NCBIfam" id="TIGR02480">
    <property type="entry name" value="fliN"/>
    <property type="match status" value="1"/>
</dbReference>
<dbReference type="InterPro" id="IPR028976">
    <property type="entry name" value="CheC-like_sf"/>
</dbReference>
<name>A0A0G4K9D3_9SPIR</name>
<dbReference type="GO" id="GO:0006935">
    <property type="term" value="P:chemotaxis"/>
    <property type="evidence" value="ECO:0007669"/>
    <property type="project" value="UniProtKB-KW"/>
</dbReference>
<evidence type="ECO:0000313" key="11">
    <source>
        <dbReference type="Proteomes" id="UP000043763"/>
    </source>
</evidence>
<evidence type="ECO:0000256" key="4">
    <source>
        <dbReference type="ARBA" id="ARBA00022475"/>
    </source>
</evidence>
<evidence type="ECO:0000256" key="6">
    <source>
        <dbReference type="ARBA" id="ARBA00022779"/>
    </source>
</evidence>
<evidence type="ECO:0000256" key="2">
    <source>
        <dbReference type="ARBA" id="ARBA00009226"/>
    </source>
</evidence>
<evidence type="ECO:0000256" key="5">
    <source>
        <dbReference type="ARBA" id="ARBA00022500"/>
    </source>
</evidence>
<reference evidence="11" key="1">
    <citation type="submission" date="2015-04" db="EMBL/GenBank/DDBJ databases">
        <authorList>
            <person name="Mushtaq Mamoona"/>
        </authorList>
    </citation>
    <scope>NUCLEOTIDE SEQUENCE [LARGE SCALE GENOMIC DNA]</scope>
    <source>
        <strain evidence="11">AN4859/03</strain>
    </source>
</reference>
<comment type="similarity">
    <text evidence="2">Belongs to the FliN/MopA/SpaO family.</text>
</comment>
<comment type="function">
    <text evidence="8">FliM is one of three proteins (FliG, FliN, FliM) that forms the rotor-mounted switch complex (C ring), located at the base of the basal body. This complex interacts with the CheY and CheZ chemotaxis proteins, in addition to contacting components of the motor that determine the direction of flagellar rotation.</text>
</comment>
<dbReference type="InterPro" id="IPR036429">
    <property type="entry name" value="SpoA-like_sf"/>
</dbReference>
<accession>A0A0G4K9D3</accession>
<keyword evidence="10" id="KW-0282">Flagellum</keyword>
<proteinExistence type="inferred from homology"/>
<feature type="domain" description="Flagellar motor switch protein FliN-like C-terminal" evidence="9">
    <location>
        <begin position="280"/>
        <end position="349"/>
    </location>
</feature>
<keyword evidence="11" id="KW-1185">Reference proteome</keyword>
<dbReference type="SUPFAM" id="SSF101801">
    <property type="entry name" value="Surface presentation of antigens (SPOA)"/>
    <property type="match status" value="1"/>
</dbReference>
<keyword evidence="4" id="KW-1003">Cell membrane</keyword>
<keyword evidence="5" id="KW-0145">Chemotaxis</keyword>
<gene>
    <name evidence="10" type="ORF">BRSU_2171</name>
</gene>
<evidence type="ECO:0000256" key="1">
    <source>
        <dbReference type="ARBA" id="ARBA00004413"/>
    </source>
</evidence>
<dbReference type="GO" id="GO:0003774">
    <property type="term" value="F:cytoskeletal motor activity"/>
    <property type="evidence" value="ECO:0007669"/>
    <property type="project" value="InterPro"/>
</dbReference>
<dbReference type="AlphaFoldDB" id="A0A0G4K9D3"/>
<dbReference type="RefSeq" id="WP_048595349.1">
    <property type="nucleotide sequence ID" value="NZ_CVLB01000002.1"/>
</dbReference>
<dbReference type="GO" id="GO:0071973">
    <property type="term" value="P:bacterial-type flagellum-dependent cell motility"/>
    <property type="evidence" value="ECO:0007669"/>
    <property type="project" value="InterPro"/>
</dbReference>
<keyword evidence="10" id="KW-0969">Cilium</keyword>
<dbReference type="EMBL" id="CVLB01000002">
    <property type="protein sequence ID" value="CRF34671.1"/>
    <property type="molecule type" value="Genomic_DNA"/>
</dbReference>
<dbReference type="OrthoDB" id="9773459at2"/>
<dbReference type="Gene3D" id="3.40.1550.10">
    <property type="entry name" value="CheC-like"/>
    <property type="match status" value="1"/>
</dbReference>
<dbReference type="InterPro" id="IPR012826">
    <property type="entry name" value="FliN"/>
</dbReference>
<dbReference type="InterPro" id="IPR001543">
    <property type="entry name" value="FliN-like_C"/>
</dbReference>